<dbReference type="EMBL" id="SJJY01000003">
    <property type="protein sequence ID" value="TCC23721.1"/>
    <property type="molecule type" value="Genomic_DNA"/>
</dbReference>
<keyword evidence="3" id="KW-1185">Reference proteome</keyword>
<gene>
    <name evidence="1" type="ORF">E0H58_18370</name>
    <name evidence="2" type="ORF">E0H92_17460</name>
</gene>
<name>A0A4V2M529_9ACTN</name>
<comment type="caution">
    <text evidence="2">The sequence shown here is derived from an EMBL/GenBank/DDBJ whole genome shotgun (WGS) entry which is preliminary data.</text>
</comment>
<evidence type="ECO:0008006" key="5">
    <source>
        <dbReference type="Google" id="ProtNLM"/>
    </source>
</evidence>
<dbReference type="SUPFAM" id="SSF54197">
    <property type="entry name" value="HIT-like"/>
    <property type="match status" value="1"/>
</dbReference>
<dbReference type="Proteomes" id="UP000292385">
    <property type="component" value="Unassembled WGS sequence"/>
</dbReference>
<evidence type="ECO:0000313" key="1">
    <source>
        <dbReference type="EMBL" id="TCC23721.1"/>
    </source>
</evidence>
<sequence length="224" mass="25126">MKIDEYWALMAAYRSGCVFCDISPLLVVHRTENFGVCLDPAPLRPGHLMVFSTDHHGCAGEVPPEHQAELAALHDDLLRRMVADHGAVTVYEHGRAGHCLSHGPEDRFCHHFHSHFVPGDHNVEKELSERFVTVRLESHRDVADAFDKYGEYVYYERSEGDRLFFVADSGEMEPHLMRTLISAAIGQPELADWSKYSSPDLLVAGLAGLRESKGNPAEVHLARK</sequence>
<reference evidence="3 4" key="1">
    <citation type="submission" date="2019-02" db="EMBL/GenBank/DDBJ databases">
        <title>Kribbella capetownensis sp. nov. and Kribbella speibonae sp. nov., isolated from soil.</title>
        <authorList>
            <person name="Curtis S.M."/>
            <person name="Norton I."/>
            <person name="Everest G.J."/>
            <person name="Meyers P.R."/>
        </authorList>
    </citation>
    <scope>NUCLEOTIDE SEQUENCE [LARGE SCALE GENOMIC DNA]</scope>
    <source>
        <strain evidence="1 3">SK5</strain>
        <strain evidence="2 4">YM55</strain>
    </source>
</reference>
<dbReference type="InterPro" id="IPR036265">
    <property type="entry name" value="HIT-like_sf"/>
</dbReference>
<dbReference type="Proteomes" id="UP000294225">
    <property type="component" value="Unassembled WGS sequence"/>
</dbReference>
<proteinExistence type="predicted"/>
<accession>A0A4V2M529</accession>
<dbReference type="Gene3D" id="3.30.428.10">
    <property type="entry name" value="HIT-like"/>
    <property type="match status" value="1"/>
</dbReference>
<protein>
    <recommendedName>
        <fullName evidence="5">Cwf19-like C-terminal domain-containing protein</fullName>
    </recommendedName>
</protein>
<dbReference type="RefSeq" id="WP_131462592.1">
    <property type="nucleotide sequence ID" value="NZ_SJJY01000003.1"/>
</dbReference>
<dbReference type="AlphaFoldDB" id="A0A4V2M529"/>
<dbReference type="EMBL" id="SJKC01000002">
    <property type="protein sequence ID" value="TCC38232.1"/>
    <property type="molecule type" value="Genomic_DNA"/>
</dbReference>
<organism evidence="2 4">
    <name type="scientific">Kribbella speibonae</name>
    <dbReference type="NCBI Taxonomy" id="1572660"/>
    <lineage>
        <taxon>Bacteria</taxon>
        <taxon>Bacillati</taxon>
        <taxon>Actinomycetota</taxon>
        <taxon>Actinomycetes</taxon>
        <taxon>Propionibacteriales</taxon>
        <taxon>Kribbellaceae</taxon>
        <taxon>Kribbella</taxon>
    </lineage>
</organism>
<evidence type="ECO:0000313" key="3">
    <source>
        <dbReference type="Proteomes" id="UP000292385"/>
    </source>
</evidence>
<evidence type="ECO:0000313" key="2">
    <source>
        <dbReference type="EMBL" id="TCC38232.1"/>
    </source>
</evidence>
<evidence type="ECO:0000313" key="4">
    <source>
        <dbReference type="Proteomes" id="UP000294225"/>
    </source>
</evidence>